<dbReference type="STRING" id="167539.Pro_0361"/>
<dbReference type="KEGG" id="pma:Pro_0361"/>
<dbReference type="EnsemblBacteria" id="AAP99407">
    <property type="protein sequence ID" value="AAP99407"/>
    <property type="gene ID" value="Pro_0361"/>
</dbReference>
<dbReference type="EMBL" id="AE017126">
    <property type="protein sequence ID" value="AAP99407.1"/>
    <property type="molecule type" value="Genomic_DNA"/>
</dbReference>
<dbReference type="Proteomes" id="UP000001420">
    <property type="component" value="Chromosome"/>
</dbReference>
<evidence type="ECO:0000313" key="2">
    <source>
        <dbReference type="Proteomes" id="UP000001420"/>
    </source>
</evidence>
<protein>
    <submittedName>
        <fullName evidence="1">Uncharacterized protein</fullName>
    </submittedName>
</protein>
<keyword evidence="2" id="KW-1185">Reference proteome</keyword>
<dbReference type="HOGENOM" id="CLU_3028766_0_0_3"/>
<gene>
    <name evidence="1" type="ordered locus">Pro_0361</name>
</gene>
<organism evidence="1 2">
    <name type="scientific">Prochlorococcus marinus (strain SARG / CCMP1375 / SS120)</name>
    <dbReference type="NCBI Taxonomy" id="167539"/>
    <lineage>
        <taxon>Bacteria</taxon>
        <taxon>Bacillati</taxon>
        <taxon>Cyanobacteriota</taxon>
        <taxon>Cyanophyceae</taxon>
        <taxon>Synechococcales</taxon>
        <taxon>Prochlorococcaceae</taxon>
        <taxon>Prochlorococcus</taxon>
    </lineage>
</organism>
<sequence length="55" mass="6703">MAFDSNFDSSIWIPLDFKANNICWNLFTGIQELRFNKYIFNFMVLFRKGIYERNL</sequence>
<name>Q7VDL5_PROMA</name>
<proteinExistence type="predicted"/>
<evidence type="ECO:0000313" key="1">
    <source>
        <dbReference type="EMBL" id="AAP99407.1"/>
    </source>
</evidence>
<accession>Q7VDL5</accession>
<dbReference type="AlphaFoldDB" id="Q7VDL5"/>
<reference evidence="1 2" key="1">
    <citation type="journal article" date="2003" name="Proc. Natl. Acad. Sci. U.S.A.">
        <title>Genome sequence of the cyanobacterium Prochlorococcus marinus SS120, a nearly minimal oxyphototrophic genome.</title>
        <authorList>
            <person name="Dufresne A."/>
            <person name="Salanoubat M."/>
            <person name="Partensky F."/>
            <person name="Artiguenave F."/>
            <person name="Axmann I.M."/>
            <person name="Barbe V."/>
            <person name="Duprat S."/>
            <person name="Galperin M.Y."/>
            <person name="Koonin E.V."/>
            <person name="Le Gall F."/>
            <person name="Makarova K.S."/>
            <person name="Ostrowski M."/>
            <person name="Oztas S."/>
            <person name="Robert C."/>
            <person name="Rogozin I.B."/>
            <person name="Scanlan D.J."/>
            <person name="Tandeau de Marsac N."/>
            <person name="Weissenbach J."/>
            <person name="Wincker P."/>
            <person name="Wolf Y.I."/>
            <person name="Hess W.R."/>
        </authorList>
    </citation>
    <scope>NUCLEOTIDE SEQUENCE [LARGE SCALE GENOMIC DNA]</scope>
    <source>
        <strain evidence="2">SARG / CCMP1375 / SS120</strain>
    </source>
</reference>